<dbReference type="Proteomes" id="UP000321595">
    <property type="component" value="Chromosome"/>
</dbReference>
<dbReference type="AlphaFoldDB" id="A0A5B8XQP9"/>
<dbReference type="Pfam" id="PF26421">
    <property type="entry name" value="Avidin_like"/>
    <property type="match status" value="1"/>
</dbReference>
<gene>
    <name evidence="2" type="ORF">FRD01_11480</name>
</gene>
<dbReference type="RefSeq" id="WP_146959740.1">
    <property type="nucleotide sequence ID" value="NZ_CP042467.1"/>
</dbReference>
<evidence type="ECO:0000313" key="3">
    <source>
        <dbReference type="Proteomes" id="UP000321595"/>
    </source>
</evidence>
<protein>
    <submittedName>
        <fullName evidence="2">GNAT family N-acetyltransferase</fullName>
    </submittedName>
</protein>
<evidence type="ECO:0000313" key="2">
    <source>
        <dbReference type="EMBL" id="QED27844.1"/>
    </source>
</evidence>
<dbReference type="GO" id="GO:0016747">
    <property type="term" value="F:acyltransferase activity, transferring groups other than amino-acyl groups"/>
    <property type="evidence" value="ECO:0007669"/>
    <property type="project" value="InterPro"/>
</dbReference>
<dbReference type="InterPro" id="IPR000182">
    <property type="entry name" value="GNAT_dom"/>
</dbReference>
<name>A0A5B8XQP9_9DELT</name>
<organism evidence="2 3">
    <name type="scientific">Microvenator marinus</name>
    <dbReference type="NCBI Taxonomy" id="2600177"/>
    <lineage>
        <taxon>Bacteria</taxon>
        <taxon>Deltaproteobacteria</taxon>
        <taxon>Bradymonadales</taxon>
        <taxon>Microvenatoraceae</taxon>
        <taxon>Microvenator</taxon>
    </lineage>
</organism>
<keyword evidence="2" id="KW-0808">Transferase</keyword>
<evidence type="ECO:0000259" key="1">
    <source>
        <dbReference type="PROSITE" id="PS51186"/>
    </source>
</evidence>
<dbReference type="EMBL" id="CP042467">
    <property type="protein sequence ID" value="QED27844.1"/>
    <property type="molecule type" value="Genomic_DNA"/>
</dbReference>
<dbReference type="OrthoDB" id="273614at2"/>
<keyword evidence="3" id="KW-1185">Reference proteome</keyword>
<dbReference type="InterPro" id="IPR016181">
    <property type="entry name" value="Acyl_CoA_acyltransferase"/>
</dbReference>
<dbReference type="InterPro" id="IPR058595">
    <property type="entry name" value="Avidin-like"/>
</dbReference>
<proteinExistence type="predicted"/>
<feature type="domain" description="N-acetyltransferase" evidence="1">
    <location>
        <begin position="9"/>
        <end position="154"/>
    </location>
</feature>
<dbReference type="PROSITE" id="PS51186">
    <property type="entry name" value="GNAT"/>
    <property type="match status" value="1"/>
</dbReference>
<dbReference type="Gene3D" id="3.40.630.30">
    <property type="match status" value="1"/>
</dbReference>
<sequence length="266" mass="29374">MISDHITSLGYRLERTDDPKIVAPLLKACALEPVTTESSAGWQPHEYLLACTRAGGIAACVGWTRGPRQVIIHSLAVAQPSRGSGIGGGLLATVMGELMEQKPVESMWLNTDSGSARRLFSSFGFQTIEADDTPDIVREHPLFKTAGPYARTMARRYNTGHRGLDNYAFRLIQNDTPEATLPHGSVFFFRQFASVIEGSYRGGTVVRGHLLGYIHDQALKFCWHHFTDAGRLMSGDGNIIMDQLPDGRRELREVFEGSGELLLREV</sequence>
<dbReference type="CDD" id="cd04301">
    <property type="entry name" value="NAT_SF"/>
    <property type="match status" value="1"/>
</dbReference>
<reference evidence="2 3" key="1">
    <citation type="submission" date="2019-08" db="EMBL/GenBank/DDBJ databases">
        <authorList>
            <person name="Liang Q."/>
        </authorList>
    </citation>
    <scope>NUCLEOTIDE SEQUENCE [LARGE SCALE GENOMIC DNA]</scope>
    <source>
        <strain evidence="2 3">V1718</strain>
    </source>
</reference>
<dbReference type="KEGG" id="bbae:FRD01_11480"/>
<dbReference type="SUPFAM" id="SSF55729">
    <property type="entry name" value="Acyl-CoA N-acyltransferases (Nat)"/>
    <property type="match status" value="1"/>
</dbReference>
<dbReference type="Pfam" id="PF13508">
    <property type="entry name" value="Acetyltransf_7"/>
    <property type="match status" value="1"/>
</dbReference>
<accession>A0A5B8XQP9</accession>